<dbReference type="UniPathway" id="UPA00232"/>
<comment type="catalytic activity">
    <reaction evidence="4">
        <text>chorismate = 4-hydroxybenzoate + pyruvate</text>
        <dbReference type="Rhea" id="RHEA:16505"/>
        <dbReference type="ChEBI" id="CHEBI:15361"/>
        <dbReference type="ChEBI" id="CHEBI:17879"/>
        <dbReference type="ChEBI" id="CHEBI:29748"/>
        <dbReference type="EC" id="4.1.3.40"/>
    </reaction>
</comment>
<dbReference type="HAMAP" id="MF_01632">
    <property type="entry name" value="UbiC"/>
    <property type="match status" value="1"/>
</dbReference>
<feature type="binding site" evidence="4">
    <location>
        <position position="56"/>
    </location>
    <ligand>
        <name>substrate</name>
    </ligand>
</feature>
<dbReference type="Gene3D" id="3.40.1410.10">
    <property type="entry name" value="Chorismate lyase-like"/>
    <property type="match status" value="1"/>
</dbReference>
<comment type="function">
    <text evidence="4">Removes the pyruvyl group from chorismate, with concomitant aromatization of the ring, to provide 4-hydroxybenzoate (4HB) for the ubiquinone pathway.</text>
</comment>
<dbReference type="SUPFAM" id="SSF64288">
    <property type="entry name" value="Chorismate lyase-like"/>
    <property type="match status" value="1"/>
</dbReference>
<comment type="similarity">
    <text evidence="4">Belongs to the UbiC family.</text>
</comment>
<sequence>MVIQFSAWARAGAIFSFGVTGMTDRHPSLDVTHWHLIHDVSLTATQQSWLGECQSMTARFERHCGKVTIVPQREGFIGVDSLGEELTQLPDCERFWLREVLLCGDNVPWLFGRTLIPETSLTGEEVSLLTLGTVPLGRYLFKAAELTRDFIQVGEQGELWARRSRLRLSGKPLLLTELFLSESPLYGVNNEL</sequence>
<feature type="binding site" evidence="4">
    <location>
        <position position="177"/>
    </location>
    <ligand>
        <name>substrate</name>
    </ligand>
</feature>
<evidence type="ECO:0000313" key="5">
    <source>
        <dbReference type="EMBL" id="PAV94578.1"/>
    </source>
</evidence>
<comment type="subunit">
    <text evidence="4">Monomer.</text>
</comment>
<evidence type="ECO:0000256" key="2">
    <source>
        <dbReference type="ARBA" id="ARBA00022688"/>
    </source>
</evidence>
<evidence type="ECO:0000313" key="6">
    <source>
        <dbReference type="Proteomes" id="UP000218796"/>
    </source>
</evidence>
<keyword evidence="1 4" id="KW-0963">Cytoplasm</keyword>
<evidence type="ECO:0000256" key="4">
    <source>
        <dbReference type="HAMAP-Rule" id="MF_01632"/>
    </source>
</evidence>
<keyword evidence="6" id="KW-1185">Reference proteome</keyword>
<dbReference type="GO" id="GO:0005829">
    <property type="term" value="C:cytosol"/>
    <property type="evidence" value="ECO:0007669"/>
    <property type="project" value="TreeGrafter"/>
</dbReference>
<dbReference type="EMBL" id="NQMS01000012">
    <property type="protein sequence ID" value="PAV94578.1"/>
    <property type="molecule type" value="Genomic_DNA"/>
</dbReference>
<dbReference type="GO" id="GO:0008813">
    <property type="term" value="F:chorismate lyase activity"/>
    <property type="evidence" value="ECO:0007669"/>
    <property type="project" value="UniProtKB-UniRule"/>
</dbReference>
<dbReference type="GO" id="GO:0006744">
    <property type="term" value="P:ubiquinone biosynthetic process"/>
    <property type="evidence" value="ECO:0007669"/>
    <property type="project" value="UniProtKB-UniRule"/>
</dbReference>
<dbReference type="InterPro" id="IPR028978">
    <property type="entry name" value="Chorismate_lyase_/UTRA_dom_sf"/>
</dbReference>
<proteinExistence type="inferred from homology"/>
<accession>A0A2A2M7R6</accession>
<reference evidence="5 6" key="1">
    <citation type="submission" date="2017-08" db="EMBL/GenBank/DDBJ databases">
        <title>Draft Genome Sequence of Hafnia alvei CITHA-6 Isolated from Raw Bovine Milk.</title>
        <authorList>
            <person name="Culligan E.P."/>
            <person name="Mcsweeney A."/>
            <person name="O'Doherty C."/>
            <person name="Gleeson E."/>
            <person name="O'Riordan D."/>
            <person name="Sleator R.D."/>
        </authorList>
    </citation>
    <scope>NUCLEOTIDE SEQUENCE [LARGE SCALE GENOMIC DNA]</scope>
    <source>
        <strain evidence="5 6">CITHA-6</strain>
    </source>
</reference>
<dbReference type="InterPro" id="IPR007440">
    <property type="entry name" value="Chorismate--pyruvate_lyase"/>
</dbReference>
<keyword evidence="2 4" id="KW-0831">Ubiquinone biosynthesis</keyword>
<dbReference type="GO" id="GO:0042866">
    <property type="term" value="P:pyruvate biosynthetic process"/>
    <property type="evidence" value="ECO:0007669"/>
    <property type="project" value="UniProtKB-UniRule"/>
</dbReference>
<dbReference type="Proteomes" id="UP000218796">
    <property type="component" value="Unassembled WGS sequence"/>
</dbReference>
<comment type="caution">
    <text evidence="5">The sequence shown here is derived from an EMBL/GenBank/DDBJ whole genome shotgun (WGS) entry which is preliminary data.</text>
</comment>
<dbReference type="Pfam" id="PF04345">
    <property type="entry name" value="Chor_lyase"/>
    <property type="match status" value="1"/>
</dbReference>
<evidence type="ECO:0000256" key="3">
    <source>
        <dbReference type="ARBA" id="ARBA00023239"/>
    </source>
</evidence>
<protein>
    <recommendedName>
        <fullName evidence="4">Chorismate pyruvate-lyase</fullName>
        <shortName evidence="4">CL</shortName>
        <shortName evidence="4">CPL</shortName>
        <ecNumber evidence="4">4.1.3.40</ecNumber>
    </recommendedName>
</protein>
<feature type="binding site" evidence="4">
    <location>
        <position position="136"/>
    </location>
    <ligand>
        <name>substrate</name>
    </ligand>
</feature>
<gene>
    <name evidence="4" type="primary">ubiC</name>
    <name evidence="5" type="ORF">CJD50_20110</name>
</gene>
<dbReference type="AlphaFoldDB" id="A0A2A2M7R6"/>
<keyword evidence="4" id="KW-0670">Pyruvate</keyword>
<dbReference type="PANTHER" id="PTHR38683:SF1">
    <property type="entry name" value="CHORISMATE PYRUVATE-LYASE"/>
    <property type="match status" value="1"/>
</dbReference>
<evidence type="ECO:0000256" key="1">
    <source>
        <dbReference type="ARBA" id="ARBA00022490"/>
    </source>
</evidence>
<organism evidence="5 6">
    <name type="scientific">Hafnia paralvei</name>
    <dbReference type="NCBI Taxonomy" id="546367"/>
    <lineage>
        <taxon>Bacteria</taxon>
        <taxon>Pseudomonadati</taxon>
        <taxon>Pseudomonadota</taxon>
        <taxon>Gammaproteobacteria</taxon>
        <taxon>Enterobacterales</taxon>
        <taxon>Hafniaceae</taxon>
        <taxon>Hafnia</taxon>
    </lineage>
</organism>
<dbReference type="NCBIfam" id="NF008656">
    <property type="entry name" value="PRK11655.1"/>
    <property type="match status" value="1"/>
</dbReference>
<dbReference type="PANTHER" id="PTHR38683">
    <property type="entry name" value="CHORISMATE PYRUVATE-LYASE"/>
    <property type="match status" value="1"/>
</dbReference>
<name>A0A2A2M7R6_9GAMM</name>
<dbReference type="EC" id="4.1.3.40" evidence="4"/>
<comment type="pathway">
    <text evidence="4">Cofactor biosynthesis; ubiquinone biosynthesis.</text>
</comment>
<keyword evidence="3 4" id="KW-0456">Lyase</keyword>
<comment type="subcellular location">
    <subcellularLocation>
        <location evidence="4">Cytoplasm</location>
    </subcellularLocation>
</comment>
<feature type="binding site" evidence="4">
    <location>
        <position position="98"/>
    </location>
    <ligand>
        <name>substrate</name>
    </ligand>
</feature>